<dbReference type="PANTHER" id="PTHR34220">
    <property type="entry name" value="SENSOR HISTIDINE KINASE YPDA"/>
    <property type="match status" value="1"/>
</dbReference>
<dbReference type="InterPro" id="IPR036890">
    <property type="entry name" value="HATPase_C_sf"/>
</dbReference>
<evidence type="ECO:0000313" key="3">
    <source>
        <dbReference type="Proteomes" id="UP001185092"/>
    </source>
</evidence>
<name>A0AAE3XQ40_9BACT</name>
<dbReference type="Pfam" id="PF06580">
    <property type="entry name" value="His_kinase"/>
    <property type="match status" value="1"/>
</dbReference>
<proteinExistence type="predicted"/>
<dbReference type="SUPFAM" id="SSF55874">
    <property type="entry name" value="ATPase domain of HSP90 chaperone/DNA topoisomerase II/histidine kinase"/>
    <property type="match status" value="1"/>
</dbReference>
<dbReference type="EMBL" id="JAVDQD010000003">
    <property type="protein sequence ID" value="MDR6239881.1"/>
    <property type="molecule type" value="Genomic_DNA"/>
</dbReference>
<keyword evidence="3" id="KW-1185">Reference proteome</keyword>
<dbReference type="Proteomes" id="UP001185092">
    <property type="component" value="Unassembled WGS sequence"/>
</dbReference>
<feature type="domain" description="Signal transduction histidine kinase internal region" evidence="1">
    <location>
        <begin position="12"/>
        <end position="90"/>
    </location>
</feature>
<sequence>MLKAQLKLKKQELKYLKMQINPHFLFNTLNSIYGFALQRADETPDLILRLSGLLDYMLYQIDKPEVPISLETEHLANYIELEKIRLEDSLDISHNFDMLNNECMVSPMLFIPFIENAFKHGRKVGNKLKVWIELRVDQKEINFNVKNTYHIQHESSQSGGLGLNNIRQRLKILYPDRHHLIIENNLQEQYFHINLTLQTSKTTSYELSY</sequence>
<organism evidence="2 3">
    <name type="scientific">Aureibacter tunicatorum</name>
    <dbReference type="NCBI Taxonomy" id="866807"/>
    <lineage>
        <taxon>Bacteria</taxon>
        <taxon>Pseudomonadati</taxon>
        <taxon>Bacteroidota</taxon>
        <taxon>Cytophagia</taxon>
        <taxon>Cytophagales</taxon>
        <taxon>Persicobacteraceae</taxon>
        <taxon>Aureibacter</taxon>
    </lineage>
</organism>
<gene>
    <name evidence="2" type="ORF">HNQ88_002929</name>
</gene>
<evidence type="ECO:0000313" key="2">
    <source>
        <dbReference type="EMBL" id="MDR6239881.1"/>
    </source>
</evidence>
<reference evidence="2" key="1">
    <citation type="submission" date="2023-07" db="EMBL/GenBank/DDBJ databases">
        <title>Genomic Encyclopedia of Type Strains, Phase IV (KMG-IV): sequencing the most valuable type-strain genomes for metagenomic binning, comparative biology and taxonomic classification.</title>
        <authorList>
            <person name="Goeker M."/>
        </authorList>
    </citation>
    <scope>NUCLEOTIDE SEQUENCE</scope>
    <source>
        <strain evidence="2">DSM 26174</strain>
    </source>
</reference>
<dbReference type="RefSeq" id="WP_309939690.1">
    <property type="nucleotide sequence ID" value="NZ_AP025305.1"/>
</dbReference>
<dbReference type="AlphaFoldDB" id="A0AAE3XQ40"/>
<dbReference type="GO" id="GO:0016020">
    <property type="term" value="C:membrane"/>
    <property type="evidence" value="ECO:0007669"/>
    <property type="project" value="InterPro"/>
</dbReference>
<keyword evidence="2" id="KW-0418">Kinase</keyword>
<dbReference type="InterPro" id="IPR050640">
    <property type="entry name" value="Bact_2-comp_sensor_kinase"/>
</dbReference>
<keyword evidence="2" id="KW-0808">Transferase</keyword>
<accession>A0AAE3XQ40</accession>
<dbReference type="PANTHER" id="PTHR34220:SF7">
    <property type="entry name" value="SENSOR HISTIDINE KINASE YPDA"/>
    <property type="match status" value="1"/>
</dbReference>
<evidence type="ECO:0000259" key="1">
    <source>
        <dbReference type="Pfam" id="PF06580"/>
    </source>
</evidence>
<comment type="caution">
    <text evidence="2">The sequence shown here is derived from an EMBL/GenBank/DDBJ whole genome shotgun (WGS) entry which is preliminary data.</text>
</comment>
<protein>
    <submittedName>
        <fullName evidence="2">LytS/YehU family sensor histidine kinase</fullName>
    </submittedName>
</protein>
<dbReference type="Gene3D" id="3.30.565.10">
    <property type="entry name" value="Histidine kinase-like ATPase, C-terminal domain"/>
    <property type="match status" value="1"/>
</dbReference>
<dbReference type="GO" id="GO:0000155">
    <property type="term" value="F:phosphorelay sensor kinase activity"/>
    <property type="evidence" value="ECO:0007669"/>
    <property type="project" value="InterPro"/>
</dbReference>
<dbReference type="InterPro" id="IPR010559">
    <property type="entry name" value="Sig_transdc_His_kin_internal"/>
</dbReference>